<keyword evidence="3" id="KW-0548">Nucleotidyltransferase</keyword>
<evidence type="ECO:0000256" key="4">
    <source>
        <dbReference type="ARBA" id="ARBA00022801"/>
    </source>
</evidence>
<keyword evidence="2" id="KW-0808">Transferase</keyword>
<dbReference type="SUPFAM" id="SSF52374">
    <property type="entry name" value="Nucleotidylyl transferase"/>
    <property type="match status" value="1"/>
</dbReference>
<dbReference type="NCBIfam" id="TIGR00125">
    <property type="entry name" value="cyt_tran_rel"/>
    <property type="match status" value="1"/>
</dbReference>
<dbReference type="InterPro" id="IPR004821">
    <property type="entry name" value="Cyt_trans-like"/>
</dbReference>
<dbReference type="PANTHER" id="PTHR21342">
    <property type="entry name" value="PHOSPHOPANTETHEINE ADENYLYLTRANSFERASE"/>
    <property type="match status" value="1"/>
</dbReference>
<feature type="domain" description="Nudix hydrolase" evidence="6">
    <location>
        <begin position="194"/>
        <end position="333"/>
    </location>
</feature>
<keyword evidence="8" id="KW-1185">Reference proteome</keyword>
<dbReference type="PROSITE" id="PS00893">
    <property type="entry name" value="NUDIX_BOX"/>
    <property type="match status" value="1"/>
</dbReference>
<dbReference type="OrthoDB" id="9804442at2"/>
<accession>A0A516SBI6</accession>
<protein>
    <submittedName>
        <fullName evidence="7">NUDIX domain-containing protein</fullName>
    </submittedName>
</protein>
<organism evidence="7 8">
    <name type="scientific">Chitinimonas arctica</name>
    <dbReference type="NCBI Taxonomy" id="2594795"/>
    <lineage>
        <taxon>Bacteria</taxon>
        <taxon>Pseudomonadati</taxon>
        <taxon>Pseudomonadota</taxon>
        <taxon>Betaproteobacteria</taxon>
        <taxon>Neisseriales</taxon>
        <taxon>Chitinibacteraceae</taxon>
        <taxon>Chitinimonas</taxon>
    </lineage>
</organism>
<evidence type="ECO:0000256" key="1">
    <source>
        <dbReference type="ARBA" id="ARBA00001946"/>
    </source>
</evidence>
<dbReference type="AlphaFoldDB" id="A0A516SBI6"/>
<dbReference type="Gene3D" id="3.90.79.10">
    <property type="entry name" value="Nucleoside Triphosphate Pyrophosphohydrolase"/>
    <property type="match status" value="1"/>
</dbReference>
<evidence type="ECO:0000259" key="6">
    <source>
        <dbReference type="PROSITE" id="PS51462"/>
    </source>
</evidence>
<dbReference type="Pfam" id="PF01467">
    <property type="entry name" value="CTP_transf_like"/>
    <property type="match status" value="1"/>
</dbReference>
<dbReference type="Proteomes" id="UP000317550">
    <property type="component" value="Chromosome"/>
</dbReference>
<dbReference type="Gene3D" id="3.40.50.620">
    <property type="entry name" value="HUPs"/>
    <property type="match status" value="1"/>
</dbReference>
<dbReference type="KEGG" id="cari:FNU76_03130"/>
<dbReference type="PROSITE" id="PS51462">
    <property type="entry name" value="NUDIX"/>
    <property type="match status" value="1"/>
</dbReference>
<gene>
    <name evidence="7" type="ORF">FNU76_03130</name>
</gene>
<dbReference type="PANTHER" id="PTHR21342:SF0">
    <property type="entry name" value="BIFUNCTIONAL NMN ADENYLYLTRANSFERASE_NUDIX HYDROLASE"/>
    <property type="match status" value="1"/>
</dbReference>
<dbReference type="InterPro" id="IPR000086">
    <property type="entry name" value="NUDIX_hydrolase_dom"/>
</dbReference>
<sequence length="337" mass="37290">MDFDTLVYIGRFQPLHNSHLALLRQALARAEHVLVVLGSAGQARSCRNPFTAAERQDMVRASLGKEADRVRFVGIRDYYDGARWRAALQQAVTAAIPAGRRIGLIGHLKNDSTRYLQDFPDWPLLAMANIDGRNATDLRARWFEAEGDVEPIATHLPPPVSEFLRHFSAGADFAALLGEYRYLGDYRQAWAAAPYPPVFVTVDAVVHCCGHVLLIRRGGYPGKGCWALPGGFLDPRERVADAALRELREETGLLLPAELANPAASQHALFDHPDRSPRGRTLSHAFYYPLPLDRLPAIQAADDAAAARWVPVASLAGMEAEMFEDHLLILDRFLGLL</sequence>
<reference evidence="8" key="1">
    <citation type="submission" date="2019-07" db="EMBL/GenBank/DDBJ databases">
        <title>Chitinimonas sp. nov., isolated from Ny-Alesund, arctica soil.</title>
        <authorList>
            <person name="Xu Q."/>
            <person name="Peng F."/>
        </authorList>
    </citation>
    <scope>NUCLEOTIDE SEQUENCE [LARGE SCALE GENOMIC DNA]</scope>
    <source>
        <strain evidence="8">R3-44</strain>
    </source>
</reference>
<proteinExistence type="inferred from homology"/>
<dbReference type="Pfam" id="PF00293">
    <property type="entry name" value="NUDIX"/>
    <property type="match status" value="1"/>
</dbReference>
<dbReference type="EMBL" id="CP041730">
    <property type="protein sequence ID" value="QDQ25428.1"/>
    <property type="molecule type" value="Genomic_DNA"/>
</dbReference>
<comment type="cofactor">
    <cofactor evidence="1">
        <name>Mg(2+)</name>
        <dbReference type="ChEBI" id="CHEBI:18420"/>
    </cofactor>
</comment>
<evidence type="ECO:0000256" key="5">
    <source>
        <dbReference type="RuleBase" id="RU003476"/>
    </source>
</evidence>
<dbReference type="PRINTS" id="PR00502">
    <property type="entry name" value="NUDIXFAMILY"/>
</dbReference>
<dbReference type="InterPro" id="IPR015797">
    <property type="entry name" value="NUDIX_hydrolase-like_dom_sf"/>
</dbReference>
<name>A0A516SBI6_9NEIS</name>
<evidence type="ECO:0000256" key="2">
    <source>
        <dbReference type="ARBA" id="ARBA00022679"/>
    </source>
</evidence>
<dbReference type="InterPro" id="IPR020476">
    <property type="entry name" value="Nudix_hydrolase"/>
</dbReference>
<evidence type="ECO:0000256" key="3">
    <source>
        <dbReference type="ARBA" id="ARBA00022695"/>
    </source>
</evidence>
<evidence type="ECO:0000313" key="8">
    <source>
        <dbReference type="Proteomes" id="UP000317550"/>
    </source>
</evidence>
<dbReference type="InterPro" id="IPR014729">
    <property type="entry name" value="Rossmann-like_a/b/a_fold"/>
</dbReference>
<dbReference type="CDD" id="cd18873">
    <property type="entry name" value="NUDIX_NadM_like"/>
    <property type="match status" value="1"/>
</dbReference>
<dbReference type="SUPFAM" id="SSF55811">
    <property type="entry name" value="Nudix"/>
    <property type="match status" value="1"/>
</dbReference>
<dbReference type="GO" id="GO:0016779">
    <property type="term" value="F:nucleotidyltransferase activity"/>
    <property type="evidence" value="ECO:0007669"/>
    <property type="project" value="UniProtKB-KW"/>
</dbReference>
<dbReference type="InterPro" id="IPR020084">
    <property type="entry name" value="NUDIX_hydrolase_CS"/>
</dbReference>
<dbReference type="GO" id="GO:0016787">
    <property type="term" value="F:hydrolase activity"/>
    <property type="evidence" value="ECO:0007669"/>
    <property type="project" value="UniProtKB-KW"/>
</dbReference>
<evidence type="ECO:0000313" key="7">
    <source>
        <dbReference type="EMBL" id="QDQ25428.1"/>
    </source>
</evidence>
<comment type="similarity">
    <text evidence="5">Belongs to the Nudix hydrolase family.</text>
</comment>
<keyword evidence="4 5" id="KW-0378">Hydrolase</keyword>